<dbReference type="Proteomes" id="UP000267606">
    <property type="component" value="Unassembled WGS sequence"/>
</dbReference>
<sequence length="48" mass="5502">MLTLFVVTTGEGWPSIRQNSMDTTEEDQGPVPFYRVEVGNEILKFKLK</sequence>
<evidence type="ECO:0000313" key="2">
    <source>
        <dbReference type="Proteomes" id="UP000267606"/>
    </source>
</evidence>
<dbReference type="WBParaSite" id="OFLC_0001171501-mRNA-1">
    <property type="protein sequence ID" value="OFLC_0001171501-mRNA-1"/>
    <property type="gene ID" value="OFLC_0001171501"/>
</dbReference>
<evidence type="ECO:0000313" key="3">
    <source>
        <dbReference type="WBParaSite" id="OFLC_0001171501-mRNA-1"/>
    </source>
</evidence>
<gene>
    <name evidence="1" type="ORF">OFLC_LOCUS11716</name>
</gene>
<dbReference type="STRING" id="387005.A0A183HW53"/>
<reference evidence="3" key="1">
    <citation type="submission" date="2016-06" db="UniProtKB">
        <authorList>
            <consortium name="WormBaseParasite"/>
        </authorList>
    </citation>
    <scope>IDENTIFICATION</scope>
</reference>
<reference evidence="1 2" key="2">
    <citation type="submission" date="2018-11" db="EMBL/GenBank/DDBJ databases">
        <authorList>
            <consortium name="Pathogen Informatics"/>
        </authorList>
    </citation>
    <scope>NUCLEOTIDE SEQUENCE [LARGE SCALE GENOMIC DNA]</scope>
</reference>
<accession>A0A183HW53</accession>
<protein>
    <submittedName>
        <fullName evidence="1 3">Uncharacterized protein</fullName>
    </submittedName>
</protein>
<proteinExistence type="predicted"/>
<dbReference type="EMBL" id="UZAJ01017294">
    <property type="protein sequence ID" value="VDO78623.1"/>
    <property type="molecule type" value="Genomic_DNA"/>
</dbReference>
<organism evidence="3">
    <name type="scientific">Onchocerca flexuosa</name>
    <dbReference type="NCBI Taxonomy" id="387005"/>
    <lineage>
        <taxon>Eukaryota</taxon>
        <taxon>Metazoa</taxon>
        <taxon>Ecdysozoa</taxon>
        <taxon>Nematoda</taxon>
        <taxon>Chromadorea</taxon>
        <taxon>Rhabditida</taxon>
        <taxon>Spirurina</taxon>
        <taxon>Spiruromorpha</taxon>
        <taxon>Filarioidea</taxon>
        <taxon>Onchocercidae</taxon>
        <taxon>Onchocerca</taxon>
    </lineage>
</organism>
<name>A0A183HW53_9BILA</name>
<evidence type="ECO:0000313" key="1">
    <source>
        <dbReference type="EMBL" id="VDO78623.1"/>
    </source>
</evidence>
<keyword evidence="2" id="KW-1185">Reference proteome</keyword>
<dbReference type="AlphaFoldDB" id="A0A183HW53"/>